<sequence>MNKDYDVKCKIDHGELYLSITHNGYQWTSVAIKDRKREIPLIISELRRHLTSHSGGRAPADHDRCGENKD</sequence>
<reference evidence="2" key="1">
    <citation type="submission" date="2020-03" db="EMBL/GenBank/DDBJ databases">
        <title>The deep terrestrial virosphere.</title>
        <authorList>
            <person name="Holmfeldt K."/>
            <person name="Nilsson E."/>
            <person name="Simone D."/>
            <person name="Lopez-Fernandez M."/>
            <person name="Wu X."/>
            <person name="de Brujin I."/>
            <person name="Lundin D."/>
            <person name="Andersson A."/>
            <person name="Bertilsson S."/>
            <person name="Dopson M."/>
        </authorList>
    </citation>
    <scope>NUCLEOTIDE SEQUENCE</scope>
    <source>
        <strain evidence="2">MM415A02587</strain>
        <strain evidence="3">MM415B04124</strain>
    </source>
</reference>
<evidence type="ECO:0000256" key="1">
    <source>
        <dbReference type="SAM" id="MobiDB-lite"/>
    </source>
</evidence>
<protein>
    <submittedName>
        <fullName evidence="2">Uncharacterized protein</fullName>
    </submittedName>
</protein>
<accession>A0A6M3JVR9</accession>
<dbReference type="EMBL" id="MT141982">
    <property type="protein sequence ID" value="QJA72845.1"/>
    <property type="molecule type" value="Genomic_DNA"/>
</dbReference>
<feature type="region of interest" description="Disordered" evidence="1">
    <location>
        <begin position="51"/>
        <end position="70"/>
    </location>
</feature>
<proteinExistence type="predicted"/>
<dbReference type="EMBL" id="MT143173">
    <property type="protein sequence ID" value="QJA93732.1"/>
    <property type="molecule type" value="Genomic_DNA"/>
</dbReference>
<gene>
    <name evidence="2" type="ORF">MM415A02587_0011</name>
    <name evidence="3" type="ORF">MM415B04124_0002</name>
</gene>
<dbReference type="AlphaFoldDB" id="A0A6M3JVR9"/>
<feature type="compositionally biased region" description="Basic and acidic residues" evidence="1">
    <location>
        <begin position="59"/>
        <end position="70"/>
    </location>
</feature>
<evidence type="ECO:0000313" key="3">
    <source>
        <dbReference type="EMBL" id="QJA93732.1"/>
    </source>
</evidence>
<evidence type="ECO:0000313" key="2">
    <source>
        <dbReference type="EMBL" id="QJA72845.1"/>
    </source>
</evidence>
<organism evidence="2">
    <name type="scientific">viral metagenome</name>
    <dbReference type="NCBI Taxonomy" id="1070528"/>
    <lineage>
        <taxon>unclassified sequences</taxon>
        <taxon>metagenomes</taxon>
        <taxon>organismal metagenomes</taxon>
    </lineage>
</organism>
<name>A0A6M3JVR9_9ZZZZ</name>